<protein>
    <submittedName>
        <fullName evidence="1">Uncharacterized protein</fullName>
    </submittedName>
</protein>
<gene>
    <name evidence="1" type="ORF">ABID39_001033</name>
</gene>
<accession>A0ABV2FP33</accession>
<name>A0ABV2FP33_9HYPH</name>
<organism evidence="1 2">
    <name type="scientific">Bartonella japonica</name>
    <dbReference type="NCBI Taxonomy" id="357761"/>
    <lineage>
        <taxon>Bacteria</taxon>
        <taxon>Pseudomonadati</taxon>
        <taxon>Pseudomonadota</taxon>
        <taxon>Alphaproteobacteria</taxon>
        <taxon>Hyphomicrobiales</taxon>
        <taxon>Bartonellaceae</taxon>
        <taxon>Bartonella</taxon>
    </lineage>
</organism>
<reference evidence="1 2" key="1">
    <citation type="submission" date="2024-06" db="EMBL/GenBank/DDBJ databases">
        <title>Genomic Encyclopedia of Type Strains, Phase IV (KMG-IV): sequencing the most valuable type-strain genomes for metagenomic binning, comparative biology and taxonomic classification.</title>
        <authorList>
            <person name="Goeker M."/>
        </authorList>
    </citation>
    <scope>NUCLEOTIDE SEQUENCE [LARGE SCALE GENOMIC DNA]</scope>
    <source>
        <strain evidence="1 2">DSM 23650</strain>
    </source>
</reference>
<dbReference type="RefSeq" id="WP_354186668.1">
    <property type="nucleotide sequence ID" value="NZ_JBEPLT010000009.1"/>
</dbReference>
<sequence length="61" mass="7085">MGIQGIQLRRDDYLGQTHHVLVVPKGYQYGGKIYKSLKAIAKHITDINWNGHLFFYLVRRG</sequence>
<keyword evidence="2" id="KW-1185">Reference proteome</keyword>
<dbReference type="EMBL" id="JBEPLT010000009">
    <property type="protein sequence ID" value="MET3560339.1"/>
    <property type="molecule type" value="Genomic_DNA"/>
</dbReference>
<dbReference type="Pfam" id="PF11149">
    <property type="entry name" value="DUF2924"/>
    <property type="match status" value="1"/>
</dbReference>
<proteinExistence type="predicted"/>
<evidence type="ECO:0000313" key="1">
    <source>
        <dbReference type="EMBL" id="MET3560339.1"/>
    </source>
</evidence>
<dbReference type="InterPro" id="IPR021322">
    <property type="entry name" value="DUF2924"/>
</dbReference>
<comment type="caution">
    <text evidence="1">The sequence shown here is derived from an EMBL/GenBank/DDBJ whole genome shotgun (WGS) entry which is preliminary data.</text>
</comment>
<dbReference type="Proteomes" id="UP001549112">
    <property type="component" value="Unassembled WGS sequence"/>
</dbReference>
<evidence type="ECO:0000313" key="2">
    <source>
        <dbReference type="Proteomes" id="UP001549112"/>
    </source>
</evidence>